<dbReference type="PROSITE" id="PS51294">
    <property type="entry name" value="HTH_MYB"/>
    <property type="match status" value="2"/>
</dbReference>
<dbReference type="PROSITE" id="PS50090">
    <property type="entry name" value="MYB_LIKE"/>
    <property type="match status" value="2"/>
</dbReference>
<protein>
    <submittedName>
        <fullName evidence="8">Uncharacterized protein</fullName>
    </submittedName>
</protein>
<accession>A0AAV5KXL9</accession>
<name>A0AAV5KXL9_9ROSI</name>
<evidence type="ECO:0000313" key="8">
    <source>
        <dbReference type="EMBL" id="GKV29323.1"/>
    </source>
</evidence>
<reference evidence="8 9" key="1">
    <citation type="journal article" date="2021" name="Commun. Biol.">
        <title>The genome of Shorea leprosula (Dipterocarpaceae) highlights the ecological relevance of drought in aseasonal tropical rainforests.</title>
        <authorList>
            <person name="Ng K.K.S."/>
            <person name="Kobayashi M.J."/>
            <person name="Fawcett J.A."/>
            <person name="Hatakeyama M."/>
            <person name="Paape T."/>
            <person name="Ng C.H."/>
            <person name="Ang C.C."/>
            <person name="Tnah L.H."/>
            <person name="Lee C.T."/>
            <person name="Nishiyama T."/>
            <person name="Sese J."/>
            <person name="O'Brien M.J."/>
            <person name="Copetti D."/>
            <person name="Mohd Noor M.I."/>
            <person name="Ong R.C."/>
            <person name="Putra M."/>
            <person name="Sireger I.Z."/>
            <person name="Indrioko S."/>
            <person name="Kosugi Y."/>
            <person name="Izuno A."/>
            <person name="Isagi Y."/>
            <person name="Lee S.L."/>
            <person name="Shimizu K.K."/>
        </authorList>
    </citation>
    <scope>NUCLEOTIDE SEQUENCE [LARGE SCALE GENOMIC DNA]</scope>
    <source>
        <strain evidence="8">214</strain>
    </source>
</reference>
<feature type="domain" description="Myb-like" evidence="6">
    <location>
        <begin position="10"/>
        <end position="62"/>
    </location>
</feature>
<comment type="subcellular location">
    <subcellularLocation>
        <location evidence="1">Nucleus</location>
    </subcellularLocation>
</comment>
<organism evidence="8 9">
    <name type="scientific">Rubroshorea leprosula</name>
    <dbReference type="NCBI Taxonomy" id="152421"/>
    <lineage>
        <taxon>Eukaryota</taxon>
        <taxon>Viridiplantae</taxon>
        <taxon>Streptophyta</taxon>
        <taxon>Embryophyta</taxon>
        <taxon>Tracheophyta</taxon>
        <taxon>Spermatophyta</taxon>
        <taxon>Magnoliopsida</taxon>
        <taxon>eudicotyledons</taxon>
        <taxon>Gunneridae</taxon>
        <taxon>Pentapetalae</taxon>
        <taxon>rosids</taxon>
        <taxon>malvids</taxon>
        <taxon>Malvales</taxon>
        <taxon>Dipterocarpaceae</taxon>
        <taxon>Rubroshorea</taxon>
    </lineage>
</organism>
<feature type="region of interest" description="Disordered" evidence="5">
    <location>
        <begin position="122"/>
        <end position="145"/>
    </location>
</feature>
<proteinExistence type="predicted"/>
<dbReference type="PANTHER" id="PTHR10641">
    <property type="entry name" value="MYB FAMILY TRANSCRIPTION FACTOR"/>
    <property type="match status" value="1"/>
</dbReference>
<dbReference type="CDD" id="cd00167">
    <property type="entry name" value="SANT"/>
    <property type="match status" value="2"/>
</dbReference>
<dbReference type="AlphaFoldDB" id="A0AAV5KXL9"/>
<dbReference type="InterPro" id="IPR001005">
    <property type="entry name" value="SANT/Myb"/>
</dbReference>
<gene>
    <name evidence="8" type="ORF">SLEP1_g38260</name>
</gene>
<dbReference type="SUPFAM" id="SSF46689">
    <property type="entry name" value="Homeodomain-like"/>
    <property type="match status" value="1"/>
</dbReference>
<evidence type="ECO:0000256" key="4">
    <source>
        <dbReference type="ARBA" id="ARBA00023242"/>
    </source>
</evidence>
<dbReference type="Pfam" id="PF00249">
    <property type="entry name" value="Myb_DNA-binding"/>
    <property type="match status" value="2"/>
</dbReference>
<keyword evidence="9" id="KW-1185">Reference proteome</keyword>
<dbReference type="FunFam" id="1.10.10.60:FF:000001">
    <property type="entry name" value="MYB-related transcription factor"/>
    <property type="match status" value="1"/>
</dbReference>
<keyword evidence="2" id="KW-0677">Repeat</keyword>
<dbReference type="SMART" id="SM00717">
    <property type="entry name" value="SANT"/>
    <property type="match status" value="2"/>
</dbReference>
<dbReference type="InterPro" id="IPR009057">
    <property type="entry name" value="Homeodomain-like_sf"/>
</dbReference>
<feature type="domain" description="HTH myb-type" evidence="7">
    <location>
        <begin position="63"/>
        <end position="117"/>
    </location>
</feature>
<dbReference type="GO" id="GO:0003677">
    <property type="term" value="F:DNA binding"/>
    <property type="evidence" value="ECO:0007669"/>
    <property type="project" value="UniProtKB-KW"/>
</dbReference>
<evidence type="ECO:0000259" key="7">
    <source>
        <dbReference type="PROSITE" id="PS51294"/>
    </source>
</evidence>
<evidence type="ECO:0000256" key="1">
    <source>
        <dbReference type="ARBA" id="ARBA00004123"/>
    </source>
</evidence>
<dbReference type="EMBL" id="BPVZ01000082">
    <property type="protein sequence ID" value="GKV29323.1"/>
    <property type="molecule type" value="Genomic_DNA"/>
</dbReference>
<feature type="compositionally biased region" description="Basic and acidic residues" evidence="5">
    <location>
        <begin position="122"/>
        <end position="135"/>
    </location>
</feature>
<evidence type="ECO:0000256" key="5">
    <source>
        <dbReference type="SAM" id="MobiDB-lite"/>
    </source>
</evidence>
<comment type="caution">
    <text evidence="8">The sequence shown here is derived from an EMBL/GenBank/DDBJ whole genome shotgun (WGS) entry which is preliminary data.</text>
</comment>
<evidence type="ECO:0000313" key="9">
    <source>
        <dbReference type="Proteomes" id="UP001054252"/>
    </source>
</evidence>
<feature type="domain" description="Myb-like" evidence="6">
    <location>
        <begin position="63"/>
        <end position="113"/>
    </location>
</feature>
<keyword evidence="3" id="KW-0238">DNA-binding</keyword>
<dbReference type="InterPro" id="IPR017930">
    <property type="entry name" value="Myb_dom"/>
</dbReference>
<evidence type="ECO:0000256" key="2">
    <source>
        <dbReference type="ARBA" id="ARBA00022737"/>
    </source>
</evidence>
<evidence type="ECO:0000256" key="3">
    <source>
        <dbReference type="ARBA" id="ARBA00023125"/>
    </source>
</evidence>
<feature type="domain" description="HTH myb-type" evidence="7">
    <location>
        <begin position="10"/>
        <end position="62"/>
    </location>
</feature>
<dbReference type="GO" id="GO:0005634">
    <property type="term" value="C:nucleus"/>
    <property type="evidence" value="ECO:0007669"/>
    <property type="project" value="UniProtKB-SubCell"/>
</dbReference>
<keyword evidence="4" id="KW-0539">Nucleus</keyword>
<dbReference type="InterPro" id="IPR015495">
    <property type="entry name" value="Myb_TF_plants"/>
</dbReference>
<sequence length="256" mass="29811">MVRYPISFEKPIPKKGTWTAEEDHKLTDYIRKYGIWNWNEMPKYAGLSRTGKSCRLRWMNYLRPDIKHGNFTKEEEETILKLQKIMGNSWAEIAKKLPKRTDNEIKNLWNTRLKKRAMEKLTVDDHEAKQEKNSAEQHTTSSPDTALYSLEDTLSPDMVLHSSPSLQDFPVGANANDCAVQETNDIIKEENSGLLEIYWDEIQDLWEQPVEDSQMTIINENFMTATSQLWLYESTNLCDSNYAAYPVDDFWVSSSI</sequence>
<dbReference type="PANTHER" id="PTHR10641:SF1244">
    <property type="entry name" value="TRICHOME DIFFERENTIATION PROTEIN GL1-LIKE"/>
    <property type="match status" value="1"/>
</dbReference>
<dbReference type="Proteomes" id="UP001054252">
    <property type="component" value="Unassembled WGS sequence"/>
</dbReference>
<evidence type="ECO:0000259" key="6">
    <source>
        <dbReference type="PROSITE" id="PS50090"/>
    </source>
</evidence>
<dbReference type="Gene3D" id="1.10.10.60">
    <property type="entry name" value="Homeodomain-like"/>
    <property type="match status" value="2"/>
</dbReference>